<comment type="similarity">
    <text evidence="1 4">Belongs to the short-chain dehydrogenases/reductases (SDR) family.</text>
</comment>
<dbReference type="Gene3D" id="3.40.50.720">
    <property type="entry name" value="NAD(P)-binding Rossmann-like Domain"/>
    <property type="match status" value="1"/>
</dbReference>
<evidence type="ECO:0000313" key="6">
    <source>
        <dbReference type="EMBL" id="EGD53509.1"/>
    </source>
</evidence>
<gene>
    <name evidence="6" type="ORF">SCNU_18332</name>
</gene>
<protein>
    <submittedName>
        <fullName evidence="6">Short chain dehydrogenase</fullName>
    </submittedName>
</protein>
<dbReference type="PANTHER" id="PTHR42760:SF133">
    <property type="entry name" value="3-OXOACYL-[ACYL-CARRIER-PROTEIN] REDUCTASE"/>
    <property type="match status" value="1"/>
</dbReference>
<evidence type="ECO:0000313" key="7">
    <source>
        <dbReference type="Proteomes" id="UP000035065"/>
    </source>
</evidence>
<accession>F1YP60</accession>
<dbReference type="PRINTS" id="PR00080">
    <property type="entry name" value="SDRFAMILY"/>
</dbReference>
<keyword evidence="3" id="KW-0520">NAD</keyword>
<dbReference type="PROSITE" id="PS00061">
    <property type="entry name" value="ADH_SHORT"/>
    <property type="match status" value="1"/>
</dbReference>
<dbReference type="PRINTS" id="PR00081">
    <property type="entry name" value="GDHRDH"/>
</dbReference>
<feature type="domain" description="Ketoreductase" evidence="5">
    <location>
        <begin position="7"/>
        <end position="198"/>
    </location>
</feature>
<dbReference type="GO" id="GO:0016616">
    <property type="term" value="F:oxidoreductase activity, acting on the CH-OH group of donors, NAD or NADP as acceptor"/>
    <property type="evidence" value="ECO:0007669"/>
    <property type="project" value="TreeGrafter"/>
</dbReference>
<evidence type="ECO:0000259" key="5">
    <source>
        <dbReference type="SMART" id="SM00822"/>
    </source>
</evidence>
<dbReference type="EMBL" id="AEUD01000021">
    <property type="protein sequence ID" value="EGD53509.1"/>
    <property type="molecule type" value="Genomic_DNA"/>
</dbReference>
<dbReference type="STRING" id="644548.SCNU_18332"/>
<dbReference type="InterPro" id="IPR002347">
    <property type="entry name" value="SDR_fam"/>
</dbReference>
<dbReference type="SMART" id="SM00822">
    <property type="entry name" value="PKS_KR"/>
    <property type="match status" value="1"/>
</dbReference>
<dbReference type="PANTHER" id="PTHR42760">
    <property type="entry name" value="SHORT-CHAIN DEHYDROGENASES/REDUCTASES FAMILY MEMBER"/>
    <property type="match status" value="1"/>
</dbReference>
<dbReference type="eggNOG" id="COG1028">
    <property type="taxonomic scope" value="Bacteria"/>
</dbReference>
<name>F1YP60_9ACTN</name>
<dbReference type="InterPro" id="IPR036291">
    <property type="entry name" value="NAD(P)-bd_dom_sf"/>
</dbReference>
<dbReference type="Pfam" id="PF00106">
    <property type="entry name" value="adh_short"/>
    <property type="match status" value="1"/>
</dbReference>
<comment type="caution">
    <text evidence="6">The sequence shown here is derived from an EMBL/GenBank/DDBJ whole genome shotgun (WGS) entry which is preliminary data.</text>
</comment>
<dbReference type="NCBIfam" id="TIGR03971">
    <property type="entry name" value="SDR_subfam_1"/>
    <property type="match status" value="1"/>
</dbReference>
<keyword evidence="7" id="KW-1185">Reference proteome</keyword>
<dbReference type="InterPro" id="IPR020904">
    <property type="entry name" value="Sc_DH/Rdtase_CS"/>
</dbReference>
<dbReference type="RefSeq" id="WP_009680859.1">
    <property type="nucleotide sequence ID" value="NZ_AEUD01000021.1"/>
</dbReference>
<reference evidence="6 7" key="1">
    <citation type="journal article" date="2011" name="J. Bacteriol.">
        <title>Draft Genome Sequence of Gordonia neofelifaecis NRRL B-59395, a Cholesterol-Degrading Actinomycete.</title>
        <authorList>
            <person name="Ge F."/>
            <person name="Li W."/>
            <person name="Chen G."/>
            <person name="Liu Y."/>
            <person name="Zhang G."/>
            <person name="Yong B."/>
            <person name="Wang Q."/>
            <person name="Wang N."/>
            <person name="Huang Z."/>
            <person name="Li W."/>
            <person name="Wang J."/>
            <person name="Wu C."/>
            <person name="Xie Q."/>
            <person name="Liu G."/>
        </authorList>
    </citation>
    <scope>NUCLEOTIDE SEQUENCE [LARGE SCALE GENOMIC DNA]</scope>
    <source>
        <strain evidence="6 7">NRRL B-59395</strain>
    </source>
</reference>
<proteinExistence type="inferred from homology"/>
<dbReference type="Proteomes" id="UP000035065">
    <property type="component" value="Unassembled WGS sequence"/>
</dbReference>
<evidence type="ECO:0000256" key="3">
    <source>
        <dbReference type="ARBA" id="ARBA00023027"/>
    </source>
</evidence>
<dbReference type="InterPro" id="IPR023985">
    <property type="entry name" value="SDR_subfam_1"/>
</dbReference>
<evidence type="ECO:0000256" key="4">
    <source>
        <dbReference type="RuleBase" id="RU000363"/>
    </source>
</evidence>
<sequence length="278" mass="29002">MDDFTDRVVLITGGARGQGRTHAVAFAERGADIVLCDRCEDSDDVAYPLGTAEDLAETVRLVEATGRRCIAVKANTADRAAVEALVARAEAEFGRIDIAIANAGVSANGTIDNLPSSQWEEVIGSNLTGVFHTVAAVAPGMIERGYGRIVTISSMLGRSAAPGQAAYGAAKWGVIGMTKSAALDLAPHGITVNAIAPGNISTPMVHNDSLYKLVRPDLESPTREDVEPVMQMLHGQPVAFLEPEEVTRAVLFLTAEASAHITGTVMPVDAGAAARVTA</sequence>
<organism evidence="6 7">
    <name type="scientific">Gordonia neofelifaecis NRRL B-59395</name>
    <dbReference type="NCBI Taxonomy" id="644548"/>
    <lineage>
        <taxon>Bacteria</taxon>
        <taxon>Bacillati</taxon>
        <taxon>Actinomycetota</taxon>
        <taxon>Actinomycetes</taxon>
        <taxon>Mycobacteriales</taxon>
        <taxon>Gordoniaceae</taxon>
        <taxon>Gordonia</taxon>
    </lineage>
</organism>
<evidence type="ECO:0000256" key="1">
    <source>
        <dbReference type="ARBA" id="ARBA00006484"/>
    </source>
</evidence>
<keyword evidence="2" id="KW-0560">Oxidoreductase</keyword>
<dbReference type="GO" id="GO:0048038">
    <property type="term" value="F:quinone binding"/>
    <property type="evidence" value="ECO:0007669"/>
    <property type="project" value="TreeGrafter"/>
</dbReference>
<dbReference type="OrthoDB" id="5173603at2"/>
<evidence type="ECO:0000256" key="2">
    <source>
        <dbReference type="ARBA" id="ARBA00023002"/>
    </source>
</evidence>
<dbReference type="InterPro" id="IPR057326">
    <property type="entry name" value="KR_dom"/>
</dbReference>
<dbReference type="GO" id="GO:0006633">
    <property type="term" value="P:fatty acid biosynthetic process"/>
    <property type="evidence" value="ECO:0007669"/>
    <property type="project" value="TreeGrafter"/>
</dbReference>
<dbReference type="SUPFAM" id="SSF51735">
    <property type="entry name" value="NAD(P)-binding Rossmann-fold domains"/>
    <property type="match status" value="1"/>
</dbReference>
<dbReference type="AlphaFoldDB" id="F1YP60"/>
<dbReference type="FunFam" id="3.40.50.720:FF:000084">
    <property type="entry name" value="Short-chain dehydrogenase reductase"/>
    <property type="match status" value="1"/>
</dbReference>